<comment type="function">
    <text evidence="3">Catalyzes the formation of N(4)-acetylcytidine (ac(4)C) at the wobble position of elongator tRNA(Met), using acetate and ATP as substrates. First activates an acetate ion to form acetyladenylate (Ac-AMP) and then transfers the acetyl group to tRNA to form ac(4)C34.</text>
</comment>
<dbReference type="SUPFAM" id="SSF52374">
    <property type="entry name" value="Nucleotidylyl transferase"/>
    <property type="match status" value="1"/>
</dbReference>
<accession>A0ABW3HQ81</accession>
<feature type="binding site" evidence="3">
    <location>
        <position position="168"/>
    </location>
    <ligand>
        <name>ATP</name>
        <dbReference type="ChEBI" id="CHEBI:30616"/>
    </ligand>
</feature>
<gene>
    <name evidence="3" type="primary">tmcAL</name>
    <name evidence="4" type="ORF">ACFQ2I_08525</name>
</gene>
<dbReference type="NCBIfam" id="NF010191">
    <property type="entry name" value="PRK13670.1"/>
    <property type="match status" value="1"/>
</dbReference>
<proteinExistence type="inferred from homology"/>
<comment type="similarity">
    <text evidence="3">Belongs to the TmcAL family.</text>
</comment>
<dbReference type="Pfam" id="PF05636">
    <property type="entry name" value="HIGH_NTase1"/>
    <property type="match status" value="1"/>
</dbReference>
<evidence type="ECO:0000256" key="2">
    <source>
        <dbReference type="ARBA" id="ARBA00022694"/>
    </source>
</evidence>
<keyword evidence="1 3" id="KW-0436">Ligase</keyword>
<dbReference type="EC" id="6.3.4.-" evidence="3"/>
<keyword evidence="3" id="KW-0694">RNA-binding</keyword>
<feature type="binding site" evidence="3">
    <location>
        <position position="193"/>
    </location>
    <ligand>
        <name>ATP</name>
        <dbReference type="ChEBI" id="CHEBI:30616"/>
    </ligand>
</feature>
<sequence>MRTVGLIVEYNPFHNGHAYHLRQSRALADADAVVAVMSGHFLQRGEPALTDKWARTEMALAGGCDLVIELPVAYATQAAEWFAYGAVSLLEATGVVDAFCFGTESGNLAPLKLAADLLANEPAAFKDLLKHNLEQGSSYPGAYSEAVSSYLHQQGHLDISGFSFDQPNHTLALHYLLALKRIHGTMEPLTIAREKAQYRDERASDASIASATAIRKLLLNSRNLQEAAAFVPPSTHAVLADRWAKEQCPVNWENFRIALFNAVLTRTPEQLASIHEITEGLEHRIRNSMPQLTEATIEQLLSALKTKRYTHTKLQRALLAILLGHRKSDFTRDKLAAGVQYIRVLGFTERGKLLLRRMRKTASLPILLSAARPPAPYRYLELDTTATAIYMLGVTGSTSASMYRDFRGQPIIGQPSGDSPL</sequence>
<dbReference type="Proteomes" id="UP001596989">
    <property type="component" value="Unassembled WGS sequence"/>
</dbReference>
<reference evidence="5" key="1">
    <citation type="journal article" date="2019" name="Int. J. Syst. Evol. Microbiol.">
        <title>The Global Catalogue of Microorganisms (GCM) 10K type strain sequencing project: providing services to taxonomists for standard genome sequencing and annotation.</title>
        <authorList>
            <consortium name="The Broad Institute Genomics Platform"/>
            <consortium name="The Broad Institute Genome Sequencing Center for Infectious Disease"/>
            <person name="Wu L."/>
            <person name="Ma J."/>
        </authorList>
    </citation>
    <scope>NUCLEOTIDE SEQUENCE [LARGE SCALE GENOMIC DNA]</scope>
    <source>
        <strain evidence="5">CCUG 59129</strain>
    </source>
</reference>
<keyword evidence="3" id="KW-0067">ATP-binding</keyword>
<keyword evidence="3" id="KW-0547">Nucleotide-binding</keyword>
<evidence type="ECO:0000256" key="1">
    <source>
        <dbReference type="ARBA" id="ARBA00022598"/>
    </source>
</evidence>
<organism evidence="4 5">
    <name type="scientific">Paenibacillus chungangensis</name>
    <dbReference type="NCBI Taxonomy" id="696535"/>
    <lineage>
        <taxon>Bacteria</taxon>
        <taxon>Bacillati</taxon>
        <taxon>Bacillota</taxon>
        <taxon>Bacilli</taxon>
        <taxon>Bacillales</taxon>
        <taxon>Paenibacillaceae</taxon>
        <taxon>Paenibacillus</taxon>
    </lineage>
</organism>
<dbReference type="EMBL" id="JBHTJZ010000009">
    <property type="protein sequence ID" value="MFD0959435.1"/>
    <property type="molecule type" value="Genomic_DNA"/>
</dbReference>
<evidence type="ECO:0000256" key="3">
    <source>
        <dbReference type="HAMAP-Rule" id="MF_01539"/>
    </source>
</evidence>
<protein>
    <recommendedName>
        <fullName evidence="3">tRNA(Met) cytidine acetate ligase</fullName>
        <ecNumber evidence="3">6.3.4.-</ecNumber>
    </recommendedName>
</protein>
<name>A0ABW3HQ81_9BACL</name>
<comment type="catalytic activity">
    <reaction evidence="3">
        <text>cytidine(34) in elongator tRNA(Met) + acetate + ATP = N(4)-acetylcytidine(34) in elongator tRNA(Met) + AMP + diphosphate</text>
        <dbReference type="Rhea" id="RHEA:58144"/>
        <dbReference type="Rhea" id="RHEA-COMP:10693"/>
        <dbReference type="Rhea" id="RHEA-COMP:10694"/>
        <dbReference type="ChEBI" id="CHEBI:30089"/>
        <dbReference type="ChEBI" id="CHEBI:30616"/>
        <dbReference type="ChEBI" id="CHEBI:33019"/>
        <dbReference type="ChEBI" id="CHEBI:74900"/>
        <dbReference type="ChEBI" id="CHEBI:82748"/>
        <dbReference type="ChEBI" id="CHEBI:456215"/>
    </reaction>
</comment>
<dbReference type="PANTHER" id="PTHR37825:SF1">
    <property type="entry name" value="TRNA(MET) CYTIDINE ACETATE LIGASE"/>
    <property type="match status" value="1"/>
</dbReference>
<keyword evidence="5" id="KW-1185">Reference proteome</keyword>
<dbReference type="InterPro" id="IPR008513">
    <property type="entry name" value="tRNA(Met)_cyd_acetate_ligase"/>
</dbReference>
<feature type="binding site" evidence="3">
    <location>
        <position position="102"/>
    </location>
    <ligand>
        <name>ATP</name>
        <dbReference type="ChEBI" id="CHEBI:30616"/>
    </ligand>
</feature>
<keyword evidence="3" id="KW-0963">Cytoplasm</keyword>
<dbReference type="InterPro" id="IPR014729">
    <property type="entry name" value="Rossmann-like_a/b/a_fold"/>
</dbReference>
<dbReference type="Gene3D" id="3.40.50.620">
    <property type="entry name" value="HUPs"/>
    <property type="match status" value="1"/>
</dbReference>
<comment type="caution">
    <text evidence="3">Lacks conserved residue(s) required for the propagation of feature annotation.</text>
</comment>
<keyword evidence="2 3" id="KW-0819">tRNA processing</keyword>
<dbReference type="RefSeq" id="WP_377563557.1">
    <property type="nucleotide sequence ID" value="NZ_JBHTJZ010000009.1"/>
</dbReference>
<comment type="subcellular location">
    <subcellularLocation>
        <location evidence="3">Cytoplasm</location>
    </subcellularLocation>
</comment>
<dbReference type="PANTHER" id="PTHR37825">
    <property type="entry name" value="TRNA(MET) CYTIDINE ACETATE LIGASE"/>
    <property type="match status" value="1"/>
</dbReference>
<dbReference type="HAMAP" id="MF_01539">
    <property type="entry name" value="TmcAL"/>
    <property type="match status" value="1"/>
</dbReference>
<comment type="caution">
    <text evidence="4">The sequence shown here is derived from an EMBL/GenBank/DDBJ whole genome shotgun (WGS) entry which is preliminary data.</text>
</comment>
<evidence type="ECO:0000313" key="4">
    <source>
        <dbReference type="EMBL" id="MFD0959435.1"/>
    </source>
</evidence>
<keyword evidence="3" id="KW-0820">tRNA-binding</keyword>
<feature type="binding site" evidence="3">
    <location>
        <begin position="7"/>
        <end position="20"/>
    </location>
    <ligand>
        <name>ATP</name>
        <dbReference type="ChEBI" id="CHEBI:30616"/>
    </ligand>
</feature>
<evidence type="ECO:0000313" key="5">
    <source>
        <dbReference type="Proteomes" id="UP001596989"/>
    </source>
</evidence>